<evidence type="ECO:0000313" key="2">
    <source>
        <dbReference type="EMBL" id="KAL1493646.1"/>
    </source>
</evidence>
<dbReference type="AlphaFoldDB" id="A0ABD1EGA6"/>
<protein>
    <recommendedName>
        <fullName evidence="1">DUF4817 domain-containing protein</fullName>
    </recommendedName>
</protein>
<dbReference type="PANTHER" id="PTHR47326">
    <property type="entry name" value="TRANSPOSABLE ELEMENT TC3 TRANSPOSASE-LIKE PROTEIN"/>
    <property type="match status" value="1"/>
</dbReference>
<dbReference type="EMBL" id="JBDJPC010000007">
    <property type="protein sequence ID" value="KAL1493646.1"/>
    <property type="molecule type" value="Genomic_DNA"/>
</dbReference>
<dbReference type="InterPro" id="IPR032135">
    <property type="entry name" value="DUF4817"/>
</dbReference>
<evidence type="ECO:0000259" key="1">
    <source>
        <dbReference type="Pfam" id="PF16087"/>
    </source>
</evidence>
<organism evidence="2 3">
    <name type="scientific">Hypothenemus hampei</name>
    <name type="common">Coffee berry borer</name>
    <dbReference type="NCBI Taxonomy" id="57062"/>
    <lineage>
        <taxon>Eukaryota</taxon>
        <taxon>Metazoa</taxon>
        <taxon>Ecdysozoa</taxon>
        <taxon>Arthropoda</taxon>
        <taxon>Hexapoda</taxon>
        <taxon>Insecta</taxon>
        <taxon>Pterygota</taxon>
        <taxon>Neoptera</taxon>
        <taxon>Endopterygota</taxon>
        <taxon>Coleoptera</taxon>
        <taxon>Polyphaga</taxon>
        <taxon>Cucujiformia</taxon>
        <taxon>Curculionidae</taxon>
        <taxon>Scolytinae</taxon>
        <taxon>Hypothenemus</taxon>
    </lineage>
</organism>
<dbReference type="Proteomes" id="UP001566132">
    <property type="component" value="Unassembled WGS sequence"/>
</dbReference>
<feature type="domain" description="DUF4817" evidence="1">
    <location>
        <begin position="1"/>
        <end position="47"/>
    </location>
</feature>
<dbReference type="Pfam" id="PF16087">
    <property type="entry name" value="DUF4817"/>
    <property type="match status" value="1"/>
</dbReference>
<name>A0ABD1EGA6_HYPHA</name>
<comment type="caution">
    <text evidence="2">The sequence shown here is derived from an EMBL/GenBank/DDBJ whole genome shotgun (WGS) entry which is preliminary data.</text>
</comment>
<proteinExistence type="predicted"/>
<reference evidence="2 3" key="1">
    <citation type="submission" date="2024-05" db="EMBL/GenBank/DDBJ databases">
        <title>Genetic variation in Jamaican populations of the coffee berry borer (Hypothenemus hampei).</title>
        <authorList>
            <person name="Errbii M."/>
            <person name="Myrie A."/>
        </authorList>
    </citation>
    <scope>NUCLEOTIDE SEQUENCE [LARGE SCALE GENOMIC DNA]</scope>
    <source>
        <strain evidence="2">JA-Hopewell-2020-01-JO</strain>
        <tissue evidence="2">Whole body</tissue>
    </source>
</reference>
<accession>A0ABD1EGA6</accession>
<gene>
    <name evidence="2" type="ORF">ABEB36_009345</name>
</gene>
<sequence length="110" mass="12751">MVLVYGEAGRHLDNAVNLYAQRFPERPRSRTSFYRVIQKFRNEGTVNQKKRIRPATVCGENNQIAVLGTVAINPQVSPREISRLSGISHMSVWRMLKNHKFHPYHISLHQ</sequence>
<keyword evidence="3" id="KW-1185">Reference proteome</keyword>
<dbReference type="PANTHER" id="PTHR47326:SF1">
    <property type="entry name" value="HTH PSQ-TYPE DOMAIN-CONTAINING PROTEIN"/>
    <property type="match status" value="1"/>
</dbReference>
<evidence type="ECO:0000313" key="3">
    <source>
        <dbReference type="Proteomes" id="UP001566132"/>
    </source>
</evidence>